<keyword evidence="2" id="KW-0812">Transmembrane</keyword>
<dbReference type="AlphaFoldDB" id="A0A2P2SX99"/>
<evidence type="ECO:0000313" key="4">
    <source>
        <dbReference type="EMBL" id="OBU00892.1"/>
    </source>
</evidence>
<feature type="region of interest" description="Disordered" evidence="1">
    <location>
        <begin position="143"/>
        <end position="163"/>
    </location>
</feature>
<dbReference type="GeneID" id="28834098"/>
<dbReference type="OrthoDB" id="2142503at2759"/>
<protein>
    <submittedName>
        <fullName evidence="4">Uncharacterized protein</fullName>
    </submittedName>
</protein>
<feature type="transmembrane region" description="Helical" evidence="2">
    <location>
        <begin position="111"/>
        <end position="129"/>
    </location>
</feature>
<feature type="chain" id="PRO_5015106422" evidence="3">
    <location>
        <begin position="21"/>
        <end position="163"/>
    </location>
</feature>
<evidence type="ECO:0000313" key="5">
    <source>
        <dbReference type="Proteomes" id="UP000091956"/>
    </source>
</evidence>
<dbReference type="PANTHER" id="PTHR36854">
    <property type="entry name" value="CHROMOSOME 9, WHOLE GENOME SHOTGUN SEQUENCE"/>
    <property type="match status" value="1"/>
</dbReference>
<dbReference type="PANTHER" id="PTHR36854:SF1">
    <property type="entry name" value="TRANSMEMBRANE PROTEIN"/>
    <property type="match status" value="1"/>
</dbReference>
<evidence type="ECO:0000256" key="1">
    <source>
        <dbReference type="SAM" id="MobiDB-lite"/>
    </source>
</evidence>
<keyword evidence="2" id="KW-0472">Membrane</keyword>
<keyword evidence="3" id="KW-0732">Signal</keyword>
<accession>A0A2P2SX99</accession>
<evidence type="ECO:0000256" key="2">
    <source>
        <dbReference type="SAM" id="Phobius"/>
    </source>
</evidence>
<keyword evidence="5" id="KW-1185">Reference proteome</keyword>
<dbReference type="RefSeq" id="XP_018134624.1">
    <property type="nucleotide sequence ID" value="XM_018270240.1"/>
</dbReference>
<dbReference type="EMBL" id="KV460207">
    <property type="protein sequence ID" value="OBU00892.1"/>
    <property type="molecule type" value="Genomic_DNA"/>
</dbReference>
<evidence type="ECO:0000256" key="3">
    <source>
        <dbReference type="SAM" id="SignalP"/>
    </source>
</evidence>
<name>A0A2P2SX99_9PEZI</name>
<reference evidence="4 5" key="1">
    <citation type="submission" date="2016-03" db="EMBL/GenBank/DDBJ databases">
        <title>Comparative genomics of Pseudogymnoascus destructans, the fungus causing white-nose syndrome of bats.</title>
        <authorList>
            <person name="Palmer J.M."/>
            <person name="Drees K.P."/>
            <person name="Foster J.T."/>
            <person name="Lindner D.L."/>
        </authorList>
    </citation>
    <scope>NUCLEOTIDE SEQUENCE [LARGE SCALE GENOMIC DNA]</scope>
    <source>
        <strain evidence="4 5">UAMH 10579</strain>
    </source>
</reference>
<sequence>MRFQALLAAFFALFITVSCASPPSFCKCTCFTNSTIIELTPKTTAQKSANLLNRFSPDASSSLERRAASSADCSQCNRAFCIAQNLPICKNAEEKDIFTTCFQRDSRKDQIIVLAFICTTLGLLGWAAGSKIVEKRRALGPGLFRRSDSRQDDQGVYAPVNSE</sequence>
<organism evidence="4 5">
    <name type="scientific">Pseudogymnoascus verrucosus</name>
    <dbReference type="NCBI Taxonomy" id="342668"/>
    <lineage>
        <taxon>Eukaryota</taxon>
        <taxon>Fungi</taxon>
        <taxon>Dikarya</taxon>
        <taxon>Ascomycota</taxon>
        <taxon>Pezizomycotina</taxon>
        <taxon>Leotiomycetes</taxon>
        <taxon>Thelebolales</taxon>
        <taxon>Thelebolaceae</taxon>
        <taxon>Pseudogymnoascus</taxon>
    </lineage>
</organism>
<gene>
    <name evidence="4" type="ORF">VE01_00712</name>
</gene>
<dbReference type="PROSITE" id="PS51257">
    <property type="entry name" value="PROKAR_LIPOPROTEIN"/>
    <property type="match status" value="1"/>
</dbReference>
<reference evidence="5" key="2">
    <citation type="journal article" date="2018" name="Nat. Commun.">
        <title>Extreme sensitivity to ultraviolet light in the fungal pathogen causing white-nose syndrome of bats.</title>
        <authorList>
            <person name="Palmer J.M."/>
            <person name="Drees K.P."/>
            <person name="Foster J.T."/>
            <person name="Lindner D.L."/>
        </authorList>
    </citation>
    <scope>NUCLEOTIDE SEQUENCE [LARGE SCALE GENOMIC DNA]</scope>
    <source>
        <strain evidence="5">UAMH 10579</strain>
    </source>
</reference>
<feature type="signal peptide" evidence="3">
    <location>
        <begin position="1"/>
        <end position="20"/>
    </location>
</feature>
<keyword evidence="2" id="KW-1133">Transmembrane helix</keyword>
<proteinExistence type="predicted"/>
<dbReference type="Proteomes" id="UP000091956">
    <property type="component" value="Unassembled WGS sequence"/>
</dbReference>